<evidence type="ECO:0000313" key="7">
    <source>
        <dbReference type="Proteomes" id="UP001157947"/>
    </source>
</evidence>
<dbReference type="EMBL" id="FXTX01000003">
    <property type="protein sequence ID" value="SMP05193.1"/>
    <property type="molecule type" value="Genomic_DNA"/>
</dbReference>
<dbReference type="GO" id="GO:0051287">
    <property type="term" value="F:NAD binding"/>
    <property type="evidence" value="ECO:0007669"/>
    <property type="project" value="InterPro"/>
</dbReference>
<evidence type="ECO:0000313" key="6">
    <source>
        <dbReference type="EMBL" id="SMP05193.1"/>
    </source>
</evidence>
<keyword evidence="2" id="KW-0520">NAD</keyword>
<dbReference type="Gene3D" id="1.10.1040.10">
    <property type="entry name" value="N-(1-d-carboxylethyl)-l-norvaline Dehydrogenase, domain 2"/>
    <property type="match status" value="1"/>
</dbReference>
<proteinExistence type="predicted"/>
<comment type="caution">
    <text evidence="6">The sequence shown here is derived from an EMBL/GenBank/DDBJ whole genome shotgun (WGS) entry which is preliminary data.</text>
</comment>
<feature type="domain" description="3-hydroxyisobutyrate dehydrogenase-like NAD-binding" evidence="5">
    <location>
        <begin position="160"/>
        <end position="277"/>
    </location>
</feature>
<protein>
    <submittedName>
        <fullName evidence="6">3-hydroxyisobutyrate dehydrogenase</fullName>
    </submittedName>
</protein>
<dbReference type="InterPro" id="IPR051265">
    <property type="entry name" value="HIBADH-related_NP60_sf"/>
</dbReference>
<dbReference type="Pfam" id="PF14833">
    <property type="entry name" value="NAD_binding_11"/>
    <property type="match status" value="1"/>
</dbReference>
<organism evidence="6 7">
    <name type="scientific">Venenivibrio stagnispumantis</name>
    <dbReference type="NCBI Taxonomy" id="407998"/>
    <lineage>
        <taxon>Bacteria</taxon>
        <taxon>Pseudomonadati</taxon>
        <taxon>Aquificota</taxon>
        <taxon>Aquificia</taxon>
        <taxon>Aquificales</taxon>
        <taxon>Hydrogenothermaceae</taxon>
        <taxon>Venenivibrio</taxon>
    </lineage>
</organism>
<dbReference type="GO" id="GO:0050661">
    <property type="term" value="F:NADP binding"/>
    <property type="evidence" value="ECO:0007669"/>
    <property type="project" value="InterPro"/>
</dbReference>
<dbReference type="GO" id="GO:0016491">
    <property type="term" value="F:oxidoreductase activity"/>
    <property type="evidence" value="ECO:0007669"/>
    <property type="project" value="UniProtKB-KW"/>
</dbReference>
<name>A0AA46ADG8_9AQUI</name>
<dbReference type="InterPro" id="IPR029154">
    <property type="entry name" value="HIBADH-like_NADP-bd"/>
</dbReference>
<feature type="active site" evidence="3">
    <location>
        <position position="166"/>
    </location>
</feature>
<dbReference type="InterPro" id="IPR008927">
    <property type="entry name" value="6-PGluconate_DH-like_C_sf"/>
</dbReference>
<dbReference type="Pfam" id="PF03446">
    <property type="entry name" value="NAD_binding_2"/>
    <property type="match status" value="1"/>
</dbReference>
<gene>
    <name evidence="6" type="ORF">SAMN06264868_10362</name>
</gene>
<evidence type="ECO:0000256" key="1">
    <source>
        <dbReference type="ARBA" id="ARBA00023002"/>
    </source>
</evidence>
<accession>A0AA46ADG8</accession>
<keyword evidence="7" id="KW-1185">Reference proteome</keyword>
<dbReference type="SUPFAM" id="SSF51735">
    <property type="entry name" value="NAD(P)-binding Rossmann-fold domains"/>
    <property type="match status" value="1"/>
</dbReference>
<dbReference type="PANTHER" id="PTHR43580:SF2">
    <property type="entry name" value="CYTOKINE-LIKE NUCLEAR FACTOR N-PAC"/>
    <property type="match status" value="1"/>
</dbReference>
<keyword evidence="1" id="KW-0560">Oxidoreductase</keyword>
<dbReference type="PANTHER" id="PTHR43580">
    <property type="entry name" value="OXIDOREDUCTASE GLYR1-RELATED"/>
    <property type="match status" value="1"/>
</dbReference>
<dbReference type="RefSeq" id="WP_265133945.1">
    <property type="nucleotide sequence ID" value="NZ_FXTX01000003.1"/>
</dbReference>
<feature type="domain" description="6-phosphogluconate dehydrogenase NADP-binding" evidence="4">
    <location>
        <begin position="4"/>
        <end position="157"/>
    </location>
</feature>
<dbReference type="Gene3D" id="3.40.50.720">
    <property type="entry name" value="NAD(P)-binding Rossmann-like Domain"/>
    <property type="match status" value="1"/>
</dbReference>
<evidence type="ECO:0000256" key="3">
    <source>
        <dbReference type="PIRSR" id="PIRSR000103-1"/>
    </source>
</evidence>
<dbReference type="InterPro" id="IPR013328">
    <property type="entry name" value="6PGD_dom2"/>
</dbReference>
<evidence type="ECO:0000256" key="2">
    <source>
        <dbReference type="ARBA" id="ARBA00023027"/>
    </source>
</evidence>
<evidence type="ECO:0000259" key="4">
    <source>
        <dbReference type="Pfam" id="PF03446"/>
    </source>
</evidence>
<evidence type="ECO:0000259" key="5">
    <source>
        <dbReference type="Pfam" id="PF14833"/>
    </source>
</evidence>
<dbReference type="SUPFAM" id="SSF48179">
    <property type="entry name" value="6-phosphogluconate dehydrogenase C-terminal domain-like"/>
    <property type="match status" value="1"/>
</dbReference>
<sequence length="287" mass="32052">MSKKISWIGLGHMGLPMAINLKNAGFEIKVWNRTIEKAKNSGLPYTETLEELIKDREIIITMLYDSNSVFDIYSKIIKNNIKNKLFIDMTTVHPETAKNIANMIIKNEAYFLEAPVIGSVIPAQKGVLTILISGDENIYKNNLDIFSALGKEIFFIGDYGMASTMKLINNAVLGSFFNVLCEAFIFAKKAGIDEKLALKVLENGAGKSMVLDAKKEKLLNKDYSTHFSTGLIHKDLTYALDVANKLGVVSQFTAISREYYNSAKSNNLTDMDFSVVFEIFKKLSNIS</sequence>
<reference evidence="6" key="1">
    <citation type="submission" date="2017-05" db="EMBL/GenBank/DDBJ databases">
        <authorList>
            <person name="Varghese N."/>
            <person name="Submissions S."/>
        </authorList>
    </citation>
    <scope>NUCLEOTIDE SEQUENCE</scope>
    <source>
        <strain evidence="6">DSM 18763</strain>
    </source>
</reference>
<dbReference type="AlphaFoldDB" id="A0AA46ADG8"/>
<dbReference type="InterPro" id="IPR036291">
    <property type="entry name" value="NAD(P)-bd_dom_sf"/>
</dbReference>
<dbReference type="InterPro" id="IPR006115">
    <property type="entry name" value="6PGDH_NADP-bd"/>
</dbReference>
<dbReference type="PIRSF" id="PIRSF000103">
    <property type="entry name" value="HIBADH"/>
    <property type="match status" value="1"/>
</dbReference>
<dbReference type="Proteomes" id="UP001157947">
    <property type="component" value="Unassembled WGS sequence"/>
</dbReference>
<dbReference type="InterPro" id="IPR015815">
    <property type="entry name" value="HIBADH-related"/>
</dbReference>